<dbReference type="OrthoDB" id="10419288at2759"/>
<dbReference type="SUPFAM" id="SSF81321">
    <property type="entry name" value="Family A G protein-coupled receptor-like"/>
    <property type="match status" value="1"/>
</dbReference>
<dbReference type="InterPro" id="IPR000276">
    <property type="entry name" value="GPCR_Rhodpsn"/>
</dbReference>
<evidence type="ECO:0000259" key="6">
    <source>
        <dbReference type="PROSITE" id="PS50262"/>
    </source>
</evidence>
<dbReference type="eggNOG" id="ENOG502TFTP">
    <property type="taxonomic scope" value="Eukaryota"/>
</dbReference>
<gene>
    <name evidence="7" type="ORF">CAEBREN_23690</name>
</gene>
<evidence type="ECO:0000256" key="4">
    <source>
        <dbReference type="ARBA" id="ARBA00023136"/>
    </source>
</evidence>
<dbReference type="Gene3D" id="1.20.1070.10">
    <property type="entry name" value="Rhodopsin 7-helix transmembrane proteins"/>
    <property type="match status" value="1"/>
</dbReference>
<evidence type="ECO:0000256" key="3">
    <source>
        <dbReference type="ARBA" id="ARBA00022989"/>
    </source>
</evidence>
<evidence type="ECO:0000313" key="7">
    <source>
        <dbReference type="EMBL" id="EGT42617.1"/>
    </source>
</evidence>
<dbReference type="CDD" id="cd00637">
    <property type="entry name" value="7tm_classA_rhodopsin-like"/>
    <property type="match status" value="1"/>
</dbReference>
<dbReference type="OMA" id="TERMIFA"/>
<dbReference type="GO" id="GO:0016020">
    <property type="term" value="C:membrane"/>
    <property type="evidence" value="ECO:0007669"/>
    <property type="project" value="UniProtKB-SubCell"/>
</dbReference>
<feature type="transmembrane region" description="Helical" evidence="5">
    <location>
        <begin position="81"/>
        <end position="107"/>
    </location>
</feature>
<organism evidence="8">
    <name type="scientific">Caenorhabditis brenneri</name>
    <name type="common">Nematode worm</name>
    <dbReference type="NCBI Taxonomy" id="135651"/>
    <lineage>
        <taxon>Eukaryota</taxon>
        <taxon>Metazoa</taxon>
        <taxon>Ecdysozoa</taxon>
        <taxon>Nematoda</taxon>
        <taxon>Chromadorea</taxon>
        <taxon>Rhabditida</taxon>
        <taxon>Rhabditina</taxon>
        <taxon>Rhabditomorpha</taxon>
        <taxon>Rhabditoidea</taxon>
        <taxon>Rhabditidae</taxon>
        <taxon>Peloderinae</taxon>
        <taxon>Caenorhabditis</taxon>
    </lineage>
</organism>
<dbReference type="STRING" id="135651.G0MS43"/>
<feature type="transmembrane region" description="Helical" evidence="5">
    <location>
        <begin position="206"/>
        <end position="228"/>
    </location>
</feature>
<protein>
    <recommendedName>
        <fullName evidence="6">G-protein coupled receptors family 1 profile domain-containing protein</fullName>
    </recommendedName>
</protein>
<dbReference type="InParanoid" id="G0MS43"/>
<evidence type="ECO:0000256" key="2">
    <source>
        <dbReference type="ARBA" id="ARBA00022692"/>
    </source>
</evidence>
<feature type="transmembrane region" description="Helical" evidence="5">
    <location>
        <begin position="240"/>
        <end position="260"/>
    </location>
</feature>
<dbReference type="GO" id="GO:0004930">
    <property type="term" value="F:G protein-coupled receptor activity"/>
    <property type="evidence" value="ECO:0007669"/>
    <property type="project" value="InterPro"/>
</dbReference>
<feature type="transmembrane region" description="Helical" evidence="5">
    <location>
        <begin position="46"/>
        <end position="69"/>
    </location>
</feature>
<proteinExistence type="predicted"/>
<dbReference type="PANTHER" id="PTHR23360:SF36">
    <property type="entry name" value="G-PROTEIN COUPLED RECEPTORS FAMILY 1 PROFILE DOMAIN-CONTAINING PROTEIN"/>
    <property type="match status" value="1"/>
</dbReference>
<evidence type="ECO:0000313" key="8">
    <source>
        <dbReference type="Proteomes" id="UP000008068"/>
    </source>
</evidence>
<feature type="transmembrane region" description="Helical" evidence="5">
    <location>
        <begin position="164"/>
        <end position="185"/>
    </location>
</feature>
<keyword evidence="3 5" id="KW-1133">Transmembrane helix</keyword>
<sequence length="291" mass="34402">MDFESLNNNVVLAYKFVFFIFGTVGNVLFIHLIYKKKQLRSRSSILQCAQCVFHIICLFGTVVDSFFIFDSTLTRRKCFTHIFFYIFCQAAQGLIMLFIMLDFLVMIRFPMFYRNISNSIYFGLTCIPIISYSLFVVSFGYFTTTEEQIHACNPLFAFSVTSSLVLKCLILILCSITMIIYIILIRMFHRKDRTPNCDSLKIMRRLQFSVVIFIFTWLFSQIIALIFLRDGAMVKSERMIFAHNSLFIVLSYSNTFYVTIWRSEEYRKQFFRIWRKNRAPLSTRPNTLPSF</sequence>
<accession>G0MS43</accession>
<dbReference type="PANTHER" id="PTHR23360">
    <property type="entry name" value="G-PROTEIN COUPLED RECEPTORS FAMILY 1 PROFILE DOMAIN-CONTAINING PROTEIN-RELATED"/>
    <property type="match status" value="1"/>
</dbReference>
<dbReference type="Pfam" id="PF10320">
    <property type="entry name" value="7TM_GPCR_Srsx"/>
    <property type="match status" value="1"/>
</dbReference>
<keyword evidence="2 5" id="KW-0812">Transmembrane</keyword>
<comment type="subcellular location">
    <subcellularLocation>
        <location evidence="1">Membrane</location>
    </subcellularLocation>
</comment>
<keyword evidence="8" id="KW-1185">Reference proteome</keyword>
<dbReference type="SMART" id="SM01381">
    <property type="entry name" value="7TM_GPCR_Srsx"/>
    <property type="match status" value="1"/>
</dbReference>
<reference evidence="8" key="1">
    <citation type="submission" date="2011-07" db="EMBL/GenBank/DDBJ databases">
        <authorList>
            <consortium name="Caenorhabditis brenneri Sequencing and Analysis Consortium"/>
            <person name="Wilson R.K."/>
        </authorList>
    </citation>
    <scope>NUCLEOTIDE SEQUENCE [LARGE SCALE GENOMIC DNA]</scope>
    <source>
        <strain evidence="8">PB2801</strain>
    </source>
</reference>
<dbReference type="HOGENOM" id="CLU_074191_0_0_1"/>
<feature type="transmembrane region" description="Helical" evidence="5">
    <location>
        <begin position="12"/>
        <end position="34"/>
    </location>
</feature>
<dbReference type="EMBL" id="GL379809">
    <property type="protein sequence ID" value="EGT42617.1"/>
    <property type="molecule type" value="Genomic_DNA"/>
</dbReference>
<feature type="transmembrane region" description="Helical" evidence="5">
    <location>
        <begin position="119"/>
        <end position="144"/>
    </location>
</feature>
<keyword evidence="4 5" id="KW-0472">Membrane</keyword>
<evidence type="ECO:0000256" key="1">
    <source>
        <dbReference type="ARBA" id="ARBA00004370"/>
    </source>
</evidence>
<dbReference type="FunCoup" id="G0MS43">
    <property type="interactions" value="32"/>
</dbReference>
<evidence type="ECO:0000256" key="5">
    <source>
        <dbReference type="SAM" id="Phobius"/>
    </source>
</evidence>
<dbReference type="InterPro" id="IPR047130">
    <property type="entry name" value="7TM_GPCR_Srsx_nematod"/>
</dbReference>
<dbReference type="PROSITE" id="PS50262">
    <property type="entry name" value="G_PROTEIN_RECEP_F1_2"/>
    <property type="match status" value="1"/>
</dbReference>
<dbReference type="InterPro" id="IPR019424">
    <property type="entry name" value="7TM_GPCR_Srsx"/>
</dbReference>
<feature type="domain" description="G-protein coupled receptors family 1 profile" evidence="6">
    <location>
        <begin position="25"/>
        <end position="262"/>
    </location>
</feature>
<dbReference type="AlphaFoldDB" id="G0MS43"/>
<dbReference type="InterPro" id="IPR017452">
    <property type="entry name" value="GPCR_Rhodpsn_7TM"/>
</dbReference>
<dbReference type="Proteomes" id="UP000008068">
    <property type="component" value="Unassembled WGS sequence"/>
</dbReference>
<name>G0MS43_CAEBE</name>